<dbReference type="Proteomes" id="UP000191448">
    <property type="component" value="Unassembled WGS sequence"/>
</dbReference>
<dbReference type="FunFam" id="3.40.50.300:FF:000016">
    <property type="entry name" value="Oligopeptide ABC transporter ATP-binding component"/>
    <property type="match status" value="1"/>
</dbReference>
<dbReference type="InterPro" id="IPR003593">
    <property type="entry name" value="AAA+_ATPase"/>
</dbReference>
<dbReference type="OrthoDB" id="9806285at2"/>
<dbReference type="PROSITE" id="PS00211">
    <property type="entry name" value="ABC_TRANSPORTER_1"/>
    <property type="match status" value="1"/>
</dbReference>
<comment type="similarity">
    <text evidence="1">Belongs to the ABC transporter superfamily.</text>
</comment>
<evidence type="ECO:0000313" key="6">
    <source>
        <dbReference type="EMBL" id="OPX49047.1"/>
    </source>
</evidence>
<dbReference type="PANTHER" id="PTHR43776:SF7">
    <property type="entry name" value="D,D-DIPEPTIDE TRANSPORT ATP-BINDING PROTEIN DDPF-RELATED"/>
    <property type="match status" value="1"/>
</dbReference>
<dbReference type="InterPro" id="IPR003439">
    <property type="entry name" value="ABC_transporter-like_ATP-bd"/>
</dbReference>
<evidence type="ECO:0000313" key="7">
    <source>
        <dbReference type="Proteomes" id="UP000191448"/>
    </source>
</evidence>
<proteinExistence type="inferred from homology"/>
<dbReference type="GO" id="GO:0055085">
    <property type="term" value="P:transmembrane transport"/>
    <property type="evidence" value="ECO:0007669"/>
    <property type="project" value="UniProtKB-ARBA"/>
</dbReference>
<dbReference type="GO" id="GO:0005524">
    <property type="term" value="F:ATP binding"/>
    <property type="evidence" value="ECO:0007669"/>
    <property type="project" value="UniProtKB-KW"/>
</dbReference>
<sequence>MAEKILEVKNLKKHFNVGKNKVLKAVDDVSFYIEKGETLGLVGESGCGKTTCGRTVIGLYEKTDGEIYLNGKPLKNKSLKDRKEKARIAQMIFQDPYASLNTRMTVGDIIAEGIDIHKLYKGKEREERVYELLNLVGLNKSHASRFPHEFSGGQRQRIGIARALAVEPQFIVCDEPISALDVSIQAQVVNLLIDLQNKLGLTYLFIAHDLSMVRHISDRVGVMYLGNLIELSPSDELYKNPLHPYSKLLLSAIPSMRGEKRNKVKIEGEVGNPMEDYKGCKFANRCSYCMDKCLKEIPRLKEVGNKQFVACHLY</sequence>
<dbReference type="SUPFAM" id="SSF52540">
    <property type="entry name" value="P-loop containing nucleoside triphosphate hydrolases"/>
    <property type="match status" value="1"/>
</dbReference>
<organism evidence="6 7">
    <name type="scientific">Clostridium thermobutyricum DSM 4928</name>
    <dbReference type="NCBI Taxonomy" id="1121339"/>
    <lineage>
        <taxon>Bacteria</taxon>
        <taxon>Bacillati</taxon>
        <taxon>Bacillota</taxon>
        <taxon>Clostridia</taxon>
        <taxon>Eubacteriales</taxon>
        <taxon>Clostridiaceae</taxon>
        <taxon>Clostridium</taxon>
    </lineage>
</organism>
<evidence type="ECO:0000259" key="5">
    <source>
        <dbReference type="PROSITE" id="PS50893"/>
    </source>
</evidence>
<comment type="caution">
    <text evidence="6">The sequence shown here is derived from an EMBL/GenBank/DDBJ whole genome shotgun (WGS) entry which is preliminary data.</text>
</comment>
<dbReference type="Pfam" id="PF00005">
    <property type="entry name" value="ABC_tran"/>
    <property type="match status" value="1"/>
</dbReference>
<reference evidence="6 7" key="1">
    <citation type="submission" date="2016-02" db="EMBL/GenBank/DDBJ databases">
        <title>Genome sequence of Clostridium thermobutyricum DSM 4928.</title>
        <authorList>
            <person name="Poehlein A."/>
            <person name="Daniel R."/>
        </authorList>
    </citation>
    <scope>NUCLEOTIDE SEQUENCE [LARGE SCALE GENOMIC DNA]</scope>
    <source>
        <strain evidence="6 7">DSM 4928</strain>
    </source>
</reference>
<dbReference type="GO" id="GO:0016887">
    <property type="term" value="F:ATP hydrolysis activity"/>
    <property type="evidence" value="ECO:0007669"/>
    <property type="project" value="InterPro"/>
</dbReference>
<dbReference type="RefSeq" id="WP_080022102.1">
    <property type="nucleotide sequence ID" value="NZ_LTAY01000026.1"/>
</dbReference>
<dbReference type="SMART" id="SM00382">
    <property type="entry name" value="AAA"/>
    <property type="match status" value="1"/>
</dbReference>
<name>A0A1V4SWY5_9CLOT</name>
<dbReference type="InterPro" id="IPR027417">
    <property type="entry name" value="P-loop_NTPase"/>
</dbReference>
<keyword evidence="2" id="KW-0813">Transport</keyword>
<dbReference type="PROSITE" id="PS50893">
    <property type="entry name" value="ABC_TRANSPORTER_2"/>
    <property type="match status" value="1"/>
</dbReference>
<dbReference type="Gene3D" id="3.40.50.300">
    <property type="entry name" value="P-loop containing nucleotide triphosphate hydrolases"/>
    <property type="match status" value="1"/>
</dbReference>
<evidence type="ECO:0000256" key="1">
    <source>
        <dbReference type="ARBA" id="ARBA00005417"/>
    </source>
</evidence>
<dbReference type="InterPro" id="IPR017871">
    <property type="entry name" value="ABC_transporter-like_CS"/>
</dbReference>
<accession>A0A1V4SWY5</accession>
<dbReference type="PANTHER" id="PTHR43776">
    <property type="entry name" value="TRANSPORT ATP-BINDING PROTEIN"/>
    <property type="match status" value="1"/>
</dbReference>
<dbReference type="EMBL" id="LTAY01000026">
    <property type="protein sequence ID" value="OPX49047.1"/>
    <property type="molecule type" value="Genomic_DNA"/>
</dbReference>
<evidence type="ECO:0000256" key="3">
    <source>
        <dbReference type="ARBA" id="ARBA00022741"/>
    </source>
</evidence>
<dbReference type="AlphaFoldDB" id="A0A1V4SWY5"/>
<dbReference type="InterPro" id="IPR013563">
    <property type="entry name" value="Oligopep_ABC_C"/>
</dbReference>
<feature type="domain" description="ABC transporter" evidence="5">
    <location>
        <begin position="6"/>
        <end position="250"/>
    </location>
</feature>
<protein>
    <submittedName>
        <fullName evidence="6">Oligopeptide transport ATP-binding protein OppF</fullName>
    </submittedName>
</protein>
<evidence type="ECO:0000256" key="2">
    <source>
        <dbReference type="ARBA" id="ARBA00022448"/>
    </source>
</evidence>
<dbReference type="GO" id="GO:0015833">
    <property type="term" value="P:peptide transport"/>
    <property type="evidence" value="ECO:0007669"/>
    <property type="project" value="InterPro"/>
</dbReference>
<keyword evidence="4 6" id="KW-0067">ATP-binding</keyword>
<evidence type="ECO:0000256" key="4">
    <source>
        <dbReference type="ARBA" id="ARBA00022840"/>
    </source>
</evidence>
<dbReference type="InterPro" id="IPR050319">
    <property type="entry name" value="ABC_transp_ATP-bind"/>
</dbReference>
<dbReference type="NCBIfam" id="TIGR01727">
    <property type="entry name" value="oligo_HPY"/>
    <property type="match status" value="1"/>
</dbReference>
<dbReference type="CDD" id="cd03257">
    <property type="entry name" value="ABC_NikE_OppD_transporters"/>
    <property type="match status" value="1"/>
</dbReference>
<keyword evidence="3" id="KW-0547">Nucleotide-binding</keyword>
<dbReference type="Pfam" id="PF08352">
    <property type="entry name" value="oligo_HPY"/>
    <property type="match status" value="1"/>
</dbReference>
<gene>
    <name evidence="6" type="primary">oppF_2</name>
    <name evidence="6" type="ORF">CLTHE_07940</name>
</gene>